<comment type="caution">
    <text evidence="1">The sequence shown here is derived from an EMBL/GenBank/DDBJ whole genome shotgun (WGS) entry which is preliminary data.</text>
</comment>
<dbReference type="Proteomes" id="UP001597361">
    <property type="component" value="Unassembled WGS sequence"/>
</dbReference>
<keyword evidence="2" id="KW-1185">Reference proteome</keyword>
<reference evidence="2" key="1">
    <citation type="journal article" date="2019" name="Int. J. Syst. Evol. Microbiol.">
        <title>The Global Catalogue of Microorganisms (GCM) 10K type strain sequencing project: providing services to taxonomists for standard genome sequencing and annotation.</title>
        <authorList>
            <consortium name="The Broad Institute Genomics Platform"/>
            <consortium name="The Broad Institute Genome Sequencing Center for Infectious Disease"/>
            <person name="Wu L."/>
            <person name="Ma J."/>
        </authorList>
    </citation>
    <scope>NUCLEOTIDE SEQUENCE [LARGE SCALE GENOMIC DNA]</scope>
    <source>
        <strain evidence="2">CGMCC 1.15180</strain>
    </source>
</reference>
<organism evidence="1 2">
    <name type="scientific">Belliella marina</name>
    <dbReference type="NCBI Taxonomy" id="1644146"/>
    <lineage>
        <taxon>Bacteria</taxon>
        <taxon>Pseudomonadati</taxon>
        <taxon>Bacteroidota</taxon>
        <taxon>Cytophagia</taxon>
        <taxon>Cytophagales</taxon>
        <taxon>Cyclobacteriaceae</taxon>
        <taxon>Belliella</taxon>
    </lineage>
</organism>
<gene>
    <name evidence="1" type="ORF">ACFSKL_13365</name>
</gene>
<name>A0ABW4VQ32_9BACT</name>
<sequence length="70" mass="7899">MKDRVSFLLRVPQPVHGSSVVGFNILNSSLINGVTKVINEKRRVIVSEDDLIASQNFLDFSDYGFPRSFQ</sequence>
<evidence type="ECO:0000313" key="1">
    <source>
        <dbReference type="EMBL" id="MFD2035786.1"/>
    </source>
</evidence>
<dbReference type="RefSeq" id="WP_376886724.1">
    <property type="nucleotide sequence ID" value="NZ_JBHUHR010000038.1"/>
</dbReference>
<proteinExistence type="predicted"/>
<dbReference type="EMBL" id="JBHUHR010000038">
    <property type="protein sequence ID" value="MFD2035786.1"/>
    <property type="molecule type" value="Genomic_DNA"/>
</dbReference>
<accession>A0ABW4VQ32</accession>
<evidence type="ECO:0000313" key="2">
    <source>
        <dbReference type="Proteomes" id="UP001597361"/>
    </source>
</evidence>
<protein>
    <submittedName>
        <fullName evidence="1">Uncharacterized protein</fullName>
    </submittedName>
</protein>